<dbReference type="RefSeq" id="WP_129885458.1">
    <property type="nucleotide sequence ID" value="NZ_CP035758.1"/>
</dbReference>
<feature type="domain" description="BD-FAE-like" evidence="1">
    <location>
        <begin position="40"/>
        <end position="154"/>
    </location>
</feature>
<dbReference type="KEGG" id="kbs:EPA93_02155"/>
<dbReference type="EMBL" id="CP035758">
    <property type="protein sequence ID" value="QBD74859.1"/>
    <property type="molecule type" value="Genomic_DNA"/>
</dbReference>
<protein>
    <submittedName>
        <fullName evidence="2">Alpha/beta hydrolase</fullName>
    </submittedName>
</protein>
<proteinExistence type="predicted"/>
<dbReference type="SUPFAM" id="SSF53474">
    <property type="entry name" value="alpha/beta-Hydrolases"/>
    <property type="match status" value="1"/>
</dbReference>
<dbReference type="Proteomes" id="UP000290365">
    <property type="component" value="Chromosome"/>
</dbReference>
<dbReference type="OrthoDB" id="5902829at2"/>
<dbReference type="InterPro" id="IPR029058">
    <property type="entry name" value="AB_hydrolase_fold"/>
</dbReference>
<evidence type="ECO:0000313" key="2">
    <source>
        <dbReference type="EMBL" id="QBD74859.1"/>
    </source>
</evidence>
<dbReference type="Pfam" id="PF20434">
    <property type="entry name" value="BD-FAE"/>
    <property type="match status" value="1"/>
</dbReference>
<name>A0A4P6JIH3_KTERU</name>
<keyword evidence="2" id="KW-0378">Hydrolase</keyword>
<gene>
    <name evidence="2" type="ORF">EPA93_02155</name>
</gene>
<accession>A0A4P6JIH3</accession>
<dbReference type="AlphaFoldDB" id="A0A4P6JIH3"/>
<sequence>MREARELDKLHVVYRLPAMKQVLVRKDIIYKTVEGKDLKLDIYYPPNMPPATCRSAVILVHGGAQEAQVEHIREDLQYVSWCRLIAASGLIAVLFQHRSDDNYRRITSVGRDVSDLFAFVQQQGTALGIDPRALGIWCCSSGALYGLSAALRGTQAYIRCLVAYYGGMTLLNHKYFHFSPEEEEIVRVYSPDYLLSCADAAKVAPLFIARAGQDRPFLNEILDEFVMLACRRNVPLTLMNHPTGVHGFDILNNDARTHEIIKATLAFLATHLAP</sequence>
<keyword evidence="3" id="KW-1185">Reference proteome</keyword>
<dbReference type="InterPro" id="IPR049492">
    <property type="entry name" value="BD-FAE-like_dom"/>
</dbReference>
<dbReference type="GO" id="GO:0016787">
    <property type="term" value="F:hydrolase activity"/>
    <property type="evidence" value="ECO:0007669"/>
    <property type="project" value="UniProtKB-KW"/>
</dbReference>
<evidence type="ECO:0000259" key="1">
    <source>
        <dbReference type="Pfam" id="PF20434"/>
    </source>
</evidence>
<organism evidence="2 3">
    <name type="scientific">Ktedonosporobacter rubrisoli</name>
    <dbReference type="NCBI Taxonomy" id="2509675"/>
    <lineage>
        <taxon>Bacteria</taxon>
        <taxon>Bacillati</taxon>
        <taxon>Chloroflexota</taxon>
        <taxon>Ktedonobacteria</taxon>
        <taxon>Ktedonobacterales</taxon>
        <taxon>Ktedonosporobacteraceae</taxon>
        <taxon>Ktedonosporobacter</taxon>
    </lineage>
</organism>
<dbReference type="Gene3D" id="3.40.50.1820">
    <property type="entry name" value="alpha/beta hydrolase"/>
    <property type="match status" value="1"/>
</dbReference>
<reference evidence="2 3" key="1">
    <citation type="submission" date="2019-01" db="EMBL/GenBank/DDBJ databases">
        <title>Ktedonosporobacter rubrisoli SCAWS-G2.</title>
        <authorList>
            <person name="Huang Y."/>
            <person name="Yan B."/>
        </authorList>
    </citation>
    <scope>NUCLEOTIDE SEQUENCE [LARGE SCALE GENOMIC DNA]</scope>
    <source>
        <strain evidence="2 3">SCAWS-G2</strain>
    </source>
</reference>
<evidence type="ECO:0000313" key="3">
    <source>
        <dbReference type="Proteomes" id="UP000290365"/>
    </source>
</evidence>